<dbReference type="AlphaFoldDB" id="A0A4Q7NNR2"/>
<dbReference type="EMBL" id="SGXD01000003">
    <property type="protein sequence ID" value="RZS86879.1"/>
    <property type="molecule type" value="Genomic_DNA"/>
</dbReference>
<protein>
    <submittedName>
        <fullName evidence="1">Uncharacterized protein DUF4262</fullName>
    </submittedName>
</protein>
<dbReference type="Pfam" id="PF14081">
    <property type="entry name" value="DUF4262"/>
    <property type="match status" value="1"/>
</dbReference>
<sequence length="153" mass="16999">MCWSCDNPTATMADALRSMQGLIDEHGWALQGVEGEGKRPPFTYTVGLTRRGLPELCITGIEGERSAPYLNEAARELVSGGEIRPGGSVHVLGMHFEVVEMAYAPAHLNTAVNLYGDTITGWQLVWPDRHGRWPWDEQWAERWAQPLLGELNA</sequence>
<dbReference type="OrthoDB" id="511192at2"/>
<dbReference type="InterPro" id="IPR025358">
    <property type="entry name" value="DUF4262"/>
</dbReference>
<name>A0A4Q7NNR2_9ACTN</name>
<evidence type="ECO:0000313" key="2">
    <source>
        <dbReference type="Proteomes" id="UP000293638"/>
    </source>
</evidence>
<evidence type="ECO:0000313" key="1">
    <source>
        <dbReference type="EMBL" id="RZS86879.1"/>
    </source>
</evidence>
<gene>
    <name evidence="1" type="ORF">EV189_2295</name>
</gene>
<organism evidence="1 2">
    <name type="scientific">Motilibacter rhizosphaerae</name>
    <dbReference type="NCBI Taxonomy" id="598652"/>
    <lineage>
        <taxon>Bacteria</taxon>
        <taxon>Bacillati</taxon>
        <taxon>Actinomycetota</taxon>
        <taxon>Actinomycetes</taxon>
        <taxon>Motilibacterales</taxon>
        <taxon>Motilibacteraceae</taxon>
        <taxon>Motilibacter</taxon>
    </lineage>
</organism>
<keyword evidence="2" id="KW-1185">Reference proteome</keyword>
<comment type="caution">
    <text evidence="1">The sequence shown here is derived from an EMBL/GenBank/DDBJ whole genome shotgun (WGS) entry which is preliminary data.</text>
</comment>
<dbReference type="Proteomes" id="UP000293638">
    <property type="component" value="Unassembled WGS sequence"/>
</dbReference>
<accession>A0A4Q7NNR2</accession>
<proteinExistence type="predicted"/>
<dbReference type="RefSeq" id="WP_130493092.1">
    <property type="nucleotide sequence ID" value="NZ_SGXD01000003.1"/>
</dbReference>
<reference evidence="1 2" key="1">
    <citation type="submission" date="2019-02" db="EMBL/GenBank/DDBJ databases">
        <title>Genomic Encyclopedia of Type Strains, Phase IV (KMG-IV): sequencing the most valuable type-strain genomes for metagenomic binning, comparative biology and taxonomic classification.</title>
        <authorList>
            <person name="Goeker M."/>
        </authorList>
    </citation>
    <scope>NUCLEOTIDE SEQUENCE [LARGE SCALE GENOMIC DNA]</scope>
    <source>
        <strain evidence="1 2">DSM 45622</strain>
    </source>
</reference>